<keyword evidence="3" id="KW-0418">Kinase</keyword>
<dbReference type="Gene3D" id="3.40.50.10240">
    <property type="entry name" value="Thiamin pyrophosphokinase, catalytic domain"/>
    <property type="match status" value="1"/>
</dbReference>
<accession>A0A9X2BNG1</accession>
<evidence type="ECO:0000313" key="8">
    <source>
        <dbReference type="Proteomes" id="UP001139534"/>
    </source>
</evidence>
<dbReference type="Proteomes" id="UP001139534">
    <property type="component" value="Unassembled WGS sequence"/>
</dbReference>
<keyword evidence="2" id="KW-0547">Nucleotide-binding</keyword>
<evidence type="ECO:0000259" key="6">
    <source>
        <dbReference type="SMART" id="SM00983"/>
    </source>
</evidence>
<dbReference type="InterPro" id="IPR007371">
    <property type="entry name" value="TPK_catalytic"/>
</dbReference>
<dbReference type="PANTHER" id="PTHR41299:SF1">
    <property type="entry name" value="THIAMINE PYROPHOSPHOKINASE"/>
    <property type="match status" value="1"/>
</dbReference>
<dbReference type="RefSeq" id="WP_248551020.1">
    <property type="nucleotide sequence ID" value="NZ_JALPRK010000004.1"/>
</dbReference>
<keyword evidence="8" id="KW-1185">Reference proteome</keyword>
<dbReference type="EMBL" id="JALPRK010000004">
    <property type="protein sequence ID" value="MCK8486814.1"/>
    <property type="molecule type" value="Genomic_DNA"/>
</dbReference>
<feature type="domain" description="Thiamin pyrophosphokinase thiamin-binding" evidence="6">
    <location>
        <begin position="149"/>
        <end position="207"/>
    </location>
</feature>
<dbReference type="GO" id="GO:0006772">
    <property type="term" value="P:thiamine metabolic process"/>
    <property type="evidence" value="ECO:0007669"/>
    <property type="project" value="UniProtKB-UniRule"/>
</dbReference>
<keyword evidence="1 7" id="KW-0808">Transferase</keyword>
<evidence type="ECO:0000256" key="1">
    <source>
        <dbReference type="ARBA" id="ARBA00022679"/>
    </source>
</evidence>
<sequence>MTVNRVLIFAGGRLDPGMLREVRPDDILIGADRGALFLVEHGMKPDLAVGDFDSVSQEELNLIRTYSKETLVCDPINKDLTDTELAFEHAVRRNPAEIVLTGVIGTRLDHTLANLHMLLPAAEQGITCAIWDEYNYITLCGSVSQVVDHGYTYVSLLPLTPVVTGITLNGFLYPLHNATLRIGQSLAVSNQFVSPIGTVTVGEGWLLIIQSRD</sequence>
<dbReference type="PANTHER" id="PTHR41299">
    <property type="entry name" value="THIAMINE PYROPHOSPHOKINASE"/>
    <property type="match status" value="1"/>
</dbReference>
<dbReference type="SUPFAM" id="SSF63862">
    <property type="entry name" value="Thiamin pyrophosphokinase, substrate-binding domain"/>
    <property type="match status" value="1"/>
</dbReference>
<protein>
    <recommendedName>
        <fullName evidence="5">Thiamine diphosphokinase</fullName>
        <ecNumber evidence="5">2.7.6.2</ecNumber>
    </recommendedName>
</protein>
<dbReference type="GO" id="GO:0030975">
    <property type="term" value="F:thiamine binding"/>
    <property type="evidence" value="ECO:0007669"/>
    <property type="project" value="InterPro"/>
</dbReference>
<dbReference type="CDD" id="cd07995">
    <property type="entry name" value="TPK"/>
    <property type="match status" value="1"/>
</dbReference>
<comment type="caution">
    <text evidence="7">The sequence shown here is derived from an EMBL/GenBank/DDBJ whole genome shotgun (WGS) entry which is preliminary data.</text>
</comment>
<dbReference type="Pfam" id="PF04263">
    <property type="entry name" value="TPK_catalytic"/>
    <property type="match status" value="1"/>
</dbReference>
<dbReference type="GO" id="GO:0004788">
    <property type="term" value="F:thiamine diphosphokinase activity"/>
    <property type="evidence" value="ECO:0007669"/>
    <property type="project" value="UniProtKB-UniRule"/>
</dbReference>
<dbReference type="InterPro" id="IPR036759">
    <property type="entry name" value="TPK_catalytic_sf"/>
</dbReference>
<proteinExistence type="predicted"/>
<dbReference type="EC" id="2.7.6.2" evidence="5"/>
<dbReference type="InterPro" id="IPR036371">
    <property type="entry name" value="TPK_B1-bd_sf"/>
</dbReference>
<dbReference type="AlphaFoldDB" id="A0A9X2BNG1"/>
<dbReference type="GO" id="GO:0009229">
    <property type="term" value="P:thiamine diphosphate biosynthetic process"/>
    <property type="evidence" value="ECO:0007669"/>
    <property type="project" value="InterPro"/>
</dbReference>
<dbReference type="InterPro" id="IPR006282">
    <property type="entry name" value="Thi_PPkinase"/>
</dbReference>
<name>A0A9X2BNG1_9BACL</name>
<dbReference type="Pfam" id="PF04265">
    <property type="entry name" value="TPK_B1_binding"/>
    <property type="match status" value="1"/>
</dbReference>
<dbReference type="InterPro" id="IPR007373">
    <property type="entry name" value="Thiamin_PyroPKinase_B1-bd"/>
</dbReference>
<evidence type="ECO:0000256" key="4">
    <source>
        <dbReference type="ARBA" id="ARBA00022840"/>
    </source>
</evidence>
<dbReference type="GO" id="GO:0016301">
    <property type="term" value="F:kinase activity"/>
    <property type="evidence" value="ECO:0007669"/>
    <property type="project" value="UniProtKB-KW"/>
</dbReference>
<dbReference type="NCBIfam" id="TIGR01378">
    <property type="entry name" value="thi_PPkinase"/>
    <property type="match status" value="1"/>
</dbReference>
<organism evidence="7 8">
    <name type="scientific">Paenibacillus mellifer</name>
    <dbReference type="NCBI Taxonomy" id="2937794"/>
    <lineage>
        <taxon>Bacteria</taxon>
        <taxon>Bacillati</taxon>
        <taxon>Bacillota</taxon>
        <taxon>Bacilli</taxon>
        <taxon>Bacillales</taxon>
        <taxon>Paenibacillaceae</taxon>
        <taxon>Paenibacillus</taxon>
    </lineage>
</organism>
<dbReference type="SUPFAM" id="SSF63999">
    <property type="entry name" value="Thiamin pyrophosphokinase, catalytic domain"/>
    <property type="match status" value="1"/>
</dbReference>
<keyword evidence="4" id="KW-0067">ATP-binding</keyword>
<evidence type="ECO:0000256" key="2">
    <source>
        <dbReference type="ARBA" id="ARBA00022741"/>
    </source>
</evidence>
<evidence type="ECO:0000313" key="7">
    <source>
        <dbReference type="EMBL" id="MCK8486814.1"/>
    </source>
</evidence>
<gene>
    <name evidence="7" type="ORF">M0651_06450</name>
</gene>
<dbReference type="GO" id="GO:0005524">
    <property type="term" value="F:ATP binding"/>
    <property type="evidence" value="ECO:0007669"/>
    <property type="project" value="UniProtKB-KW"/>
</dbReference>
<dbReference type="InterPro" id="IPR053149">
    <property type="entry name" value="TPK"/>
</dbReference>
<evidence type="ECO:0000256" key="5">
    <source>
        <dbReference type="NCBIfam" id="TIGR01378"/>
    </source>
</evidence>
<reference evidence="7" key="1">
    <citation type="submission" date="2022-04" db="EMBL/GenBank/DDBJ databases">
        <authorList>
            <person name="Seo M.-J."/>
        </authorList>
    </citation>
    <scope>NUCLEOTIDE SEQUENCE</scope>
    <source>
        <strain evidence="7">MBLB2552</strain>
    </source>
</reference>
<dbReference type="SMART" id="SM00983">
    <property type="entry name" value="TPK_B1_binding"/>
    <property type="match status" value="1"/>
</dbReference>
<evidence type="ECO:0000256" key="3">
    <source>
        <dbReference type="ARBA" id="ARBA00022777"/>
    </source>
</evidence>